<keyword evidence="4" id="KW-0472">Membrane</keyword>
<dbReference type="InterPro" id="IPR004089">
    <property type="entry name" value="MCPsignal_dom"/>
</dbReference>
<dbReference type="SUPFAM" id="SSF58104">
    <property type="entry name" value="Methyl-accepting chemotaxis protein (MCP) signaling domain"/>
    <property type="match status" value="1"/>
</dbReference>
<organism evidence="7 8">
    <name type="scientific">Hoeflea alexandrii</name>
    <dbReference type="NCBI Taxonomy" id="288436"/>
    <lineage>
        <taxon>Bacteria</taxon>
        <taxon>Pseudomonadati</taxon>
        <taxon>Pseudomonadota</taxon>
        <taxon>Alphaproteobacteria</taxon>
        <taxon>Hyphomicrobiales</taxon>
        <taxon>Rhizobiaceae</taxon>
        <taxon>Hoeflea</taxon>
    </lineage>
</organism>
<dbReference type="CDD" id="cd06225">
    <property type="entry name" value="HAMP"/>
    <property type="match status" value="1"/>
</dbReference>
<dbReference type="PROSITE" id="PS50111">
    <property type="entry name" value="CHEMOTAXIS_TRANSDUC_2"/>
    <property type="match status" value="1"/>
</dbReference>
<dbReference type="PROSITE" id="PS50885">
    <property type="entry name" value="HAMP"/>
    <property type="match status" value="2"/>
</dbReference>
<evidence type="ECO:0000259" key="6">
    <source>
        <dbReference type="PROSITE" id="PS50885"/>
    </source>
</evidence>
<evidence type="ECO:0000313" key="8">
    <source>
        <dbReference type="Proteomes" id="UP001320715"/>
    </source>
</evidence>
<name>A0ABT1CMS1_9HYPH</name>
<dbReference type="EMBL" id="JAAAML010000001">
    <property type="protein sequence ID" value="MCO6407228.1"/>
    <property type="molecule type" value="Genomic_DNA"/>
</dbReference>
<feature type="domain" description="HAMP" evidence="6">
    <location>
        <begin position="386"/>
        <end position="438"/>
    </location>
</feature>
<dbReference type="PANTHER" id="PTHR43531">
    <property type="entry name" value="PROTEIN ICFG"/>
    <property type="match status" value="1"/>
</dbReference>
<dbReference type="SMART" id="SM00283">
    <property type="entry name" value="MA"/>
    <property type="match status" value="1"/>
</dbReference>
<dbReference type="SUPFAM" id="SSF103190">
    <property type="entry name" value="Sensory domain-like"/>
    <property type="match status" value="1"/>
</dbReference>
<dbReference type="Pfam" id="PF14827">
    <property type="entry name" value="dCache_3"/>
    <property type="match status" value="1"/>
</dbReference>
<dbReference type="Gene3D" id="1.10.8.500">
    <property type="entry name" value="HAMP domain in histidine kinase"/>
    <property type="match status" value="1"/>
</dbReference>
<dbReference type="Pfam" id="PF00672">
    <property type="entry name" value="HAMP"/>
    <property type="match status" value="1"/>
</dbReference>
<comment type="similarity">
    <text evidence="2">Belongs to the methyl-accepting chemotaxis (MCP) protein family.</text>
</comment>
<comment type="caution">
    <text evidence="7">The sequence shown here is derived from an EMBL/GenBank/DDBJ whole genome shotgun (WGS) entry which is preliminary data.</text>
</comment>
<evidence type="ECO:0000256" key="2">
    <source>
        <dbReference type="ARBA" id="ARBA00029447"/>
    </source>
</evidence>
<reference evidence="7 8" key="1">
    <citation type="submission" date="2020-01" db="EMBL/GenBank/DDBJ databases">
        <title>Genomes of bacteria type strains.</title>
        <authorList>
            <person name="Chen J."/>
            <person name="Zhu S."/>
            <person name="Yang J."/>
        </authorList>
    </citation>
    <scope>NUCLEOTIDE SEQUENCE [LARGE SCALE GENOMIC DNA]</scope>
    <source>
        <strain evidence="7 8">DSM 16655</strain>
    </source>
</reference>
<keyword evidence="8" id="KW-1185">Reference proteome</keyword>
<keyword evidence="4" id="KW-0812">Transmembrane</keyword>
<dbReference type="InterPro" id="IPR029150">
    <property type="entry name" value="dCache_3"/>
</dbReference>
<sequence length="700" mass="74740">MIKMNISSKFNTLLFGGALISAVAVAGTVFTLSELFVSQAMQDKLTSVEGEFRSELASSQRAATMLALFVSEQQTSKDAMAAGDRDTLTRENLGAFSALKDKYDVRQFQFHLPPATSFLRVHKPEKFGDDLSGFRNTVLEVNRTKQTLNGLEAGAAGIGIRGLAPISKDGQHLGSVEFGLSLHSGFVEKFTKNSGHPAAIFAIGDNELRQIGNTFSGDISPDKVFDLAGLVDKRETFETMPGTGEAFAAVIFPVKDFSNTTIGLAVVAVDRTSYNAIATTGQWAAAAVFLLMILIAGAISLISKPMIYRPLSSMTDYMGLLAKGDLKTEVPFTGRSDELGSMAKAVEVFRTSALRNIDLENEAEETRFATEEERAANEAEKARQAQQLQEAVAALAEGLGQLSKGNLAFRVTKPFPASLEAVRQDFNTSIESLEAAFTSIAGSSANIGQGTAEIRSSTDNLSRRTEQQAASLEQTAAALDEITSTVQAAHQRATDIGRMVSEASSVASESETIVQDTVTAMSEIETSSRQVTQIIGVINEIAFQTNLLALNAGVEAARAGEAGKGFAVVAQEVRELAQRSASAAKEINSLLEKSEAHVQSGVVLVTRTGEALQKIGGHVQSINFNVKAMVTSSQEQSVGIQEINTAVNQMDQMTQQNAAMVEETTAAVHTVFEETETLNQAISRFQISGQASHQSHARAA</sequence>
<evidence type="ECO:0000256" key="1">
    <source>
        <dbReference type="ARBA" id="ARBA00022500"/>
    </source>
</evidence>
<feature type="transmembrane region" description="Helical" evidence="4">
    <location>
        <begin position="283"/>
        <end position="302"/>
    </location>
</feature>
<evidence type="ECO:0000256" key="4">
    <source>
        <dbReference type="SAM" id="Phobius"/>
    </source>
</evidence>
<dbReference type="PANTHER" id="PTHR43531:SF11">
    <property type="entry name" value="METHYL-ACCEPTING CHEMOTAXIS PROTEIN 3"/>
    <property type="match status" value="1"/>
</dbReference>
<accession>A0ABT1CMS1</accession>
<dbReference type="InterPro" id="IPR029151">
    <property type="entry name" value="Sensor-like_sf"/>
</dbReference>
<evidence type="ECO:0000313" key="7">
    <source>
        <dbReference type="EMBL" id="MCO6407228.1"/>
    </source>
</evidence>
<keyword evidence="1" id="KW-0145">Chemotaxis</keyword>
<dbReference type="Pfam" id="PF00015">
    <property type="entry name" value="MCPsignal"/>
    <property type="match status" value="1"/>
</dbReference>
<dbReference type="CDD" id="cd11386">
    <property type="entry name" value="MCP_signal"/>
    <property type="match status" value="1"/>
</dbReference>
<proteinExistence type="inferred from homology"/>
<dbReference type="SMART" id="SM00304">
    <property type="entry name" value="HAMP"/>
    <property type="match status" value="2"/>
</dbReference>
<dbReference type="InterPro" id="IPR051310">
    <property type="entry name" value="MCP_chemotaxis"/>
</dbReference>
<protein>
    <submittedName>
        <fullName evidence="7">HAMP domain-containing protein</fullName>
    </submittedName>
</protein>
<evidence type="ECO:0000256" key="3">
    <source>
        <dbReference type="PROSITE-ProRule" id="PRU00284"/>
    </source>
</evidence>
<dbReference type="InterPro" id="IPR003660">
    <property type="entry name" value="HAMP_dom"/>
</dbReference>
<keyword evidence="4" id="KW-1133">Transmembrane helix</keyword>
<dbReference type="Proteomes" id="UP001320715">
    <property type="component" value="Unassembled WGS sequence"/>
</dbReference>
<keyword evidence="3" id="KW-0807">Transducer</keyword>
<dbReference type="SUPFAM" id="SSF158472">
    <property type="entry name" value="HAMP domain-like"/>
    <property type="match status" value="1"/>
</dbReference>
<feature type="domain" description="Methyl-accepting transducer" evidence="5">
    <location>
        <begin position="443"/>
        <end position="672"/>
    </location>
</feature>
<feature type="domain" description="HAMP" evidence="6">
    <location>
        <begin position="309"/>
        <end position="358"/>
    </location>
</feature>
<dbReference type="Gene3D" id="1.10.287.950">
    <property type="entry name" value="Methyl-accepting chemotaxis protein"/>
    <property type="match status" value="1"/>
</dbReference>
<dbReference type="RefSeq" id="WP_252914637.1">
    <property type="nucleotide sequence ID" value="NZ_JAAAML010000001.1"/>
</dbReference>
<gene>
    <name evidence="7" type="ORF">GTW23_03490</name>
</gene>
<evidence type="ECO:0000259" key="5">
    <source>
        <dbReference type="PROSITE" id="PS50111"/>
    </source>
</evidence>